<keyword evidence="2" id="KW-1133">Transmembrane helix</keyword>
<comment type="caution">
    <text evidence="3">The sequence shown here is derived from an EMBL/GenBank/DDBJ whole genome shotgun (WGS) entry which is preliminary data.</text>
</comment>
<evidence type="ECO:0000256" key="2">
    <source>
        <dbReference type="SAM" id="Phobius"/>
    </source>
</evidence>
<dbReference type="Proteomes" id="UP000023152">
    <property type="component" value="Unassembled WGS sequence"/>
</dbReference>
<dbReference type="OrthoDB" id="415098at2759"/>
<keyword evidence="2" id="KW-0812">Transmembrane</keyword>
<feature type="compositionally biased region" description="Low complexity" evidence="1">
    <location>
        <begin position="142"/>
        <end position="152"/>
    </location>
</feature>
<sequence length="210" mass="23029">MTLFSSNNQKVSVTFVSSSNTVEITYFGSSDVWYGIGFGHTTMANTYAIIIQATDSNPIFEQLLGNHDPGETLPSTITVVSNIVVDNIRKVVITRNMTIDDSRYYSFSFDQTRIPVIFAFGVNPQLNQHLDNDAQSGTLNMNGTSTENSSGGSDKLSIVEMTMILLGVGVLMAAIVLIWGYMNGVKHRGNVSKRDHLKGEKGQSLLKDEH</sequence>
<evidence type="ECO:0000313" key="4">
    <source>
        <dbReference type="Proteomes" id="UP000023152"/>
    </source>
</evidence>
<proteinExistence type="predicted"/>
<protein>
    <recommendedName>
        <fullName evidence="5">DOMON domain-containing protein</fullName>
    </recommendedName>
</protein>
<dbReference type="EMBL" id="ASPP01011472">
    <property type="protein sequence ID" value="ETO21593.1"/>
    <property type="molecule type" value="Genomic_DNA"/>
</dbReference>
<evidence type="ECO:0008006" key="5">
    <source>
        <dbReference type="Google" id="ProtNLM"/>
    </source>
</evidence>
<dbReference type="AlphaFoldDB" id="X6N6L9"/>
<organism evidence="3 4">
    <name type="scientific">Reticulomyxa filosa</name>
    <dbReference type="NCBI Taxonomy" id="46433"/>
    <lineage>
        <taxon>Eukaryota</taxon>
        <taxon>Sar</taxon>
        <taxon>Rhizaria</taxon>
        <taxon>Retaria</taxon>
        <taxon>Foraminifera</taxon>
        <taxon>Monothalamids</taxon>
        <taxon>Reticulomyxidae</taxon>
        <taxon>Reticulomyxa</taxon>
    </lineage>
</organism>
<evidence type="ECO:0000313" key="3">
    <source>
        <dbReference type="EMBL" id="ETO21593.1"/>
    </source>
</evidence>
<feature type="region of interest" description="Disordered" evidence="1">
    <location>
        <begin position="132"/>
        <end position="152"/>
    </location>
</feature>
<gene>
    <name evidence="3" type="ORF">RFI_15610</name>
</gene>
<reference evidence="3 4" key="1">
    <citation type="journal article" date="2013" name="Curr. Biol.">
        <title>The Genome of the Foraminiferan Reticulomyxa filosa.</title>
        <authorList>
            <person name="Glockner G."/>
            <person name="Hulsmann N."/>
            <person name="Schleicher M."/>
            <person name="Noegel A.A."/>
            <person name="Eichinger L."/>
            <person name="Gallinger C."/>
            <person name="Pawlowski J."/>
            <person name="Sierra R."/>
            <person name="Euteneuer U."/>
            <person name="Pillet L."/>
            <person name="Moustafa A."/>
            <person name="Platzer M."/>
            <person name="Groth M."/>
            <person name="Szafranski K."/>
            <person name="Schliwa M."/>
        </authorList>
    </citation>
    <scope>NUCLEOTIDE SEQUENCE [LARGE SCALE GENOMIC DNA]</scope>
</reference>
<feature type="transmembrane region" description="Helical" evidence="2">
    <location>
        <begin position="163"/>
        <end position="182"/>
    </location>
</feature>
<evidence type="ECO:0000256" key="1">
    <source>
        <dbReference type="SAM" id="MobiDB-lite"/>
    </source>
</evidence>
<feature type="compositionally biased region" description="Polar residues" evidence="1">
    <location>
        <begin position="132"/>
        <end position="141"/>
    </location>
</feature>
<keyword evidence="4" id="KW-1185">Reference proteome</keyword>
<keyword evidence="2" id="KW-0472">Membrane</keyword>
<accession>X6N6L9</accession>
<name>X6N6L9_RETFI</name>